<gene>
    <name evidence="1" type="ORF">DPMN_061873</name>
</gene>
<evidence type="ECO:0000313" key="1">
    <source>
        <dbReference type="EMBL" id="KAH3719045.1"/>
    </source>
</evidence>
<evidence type="ECO:0000313" key="2">
    <source>
        <dbReference type="Proteomes" id="UP000828390"/>
    </source>
</evidence>
<sequence>MSVSVSAVKQRKNRFVSELRYHADVIRSKDFVAKAFGKPAIKKAGLGVPLNARQRGGNQVRKTT</sequence>
<accession>A0A9D4HHA3</accession>
<dbReference type="EMBL" id="JAIWYP010000013">
    <property type="protein sequence ID" value="KAH3719045.1"/>
    <property type="molecule type" value="Genomic_DNA"/>
</dbReference>
<reference evidence="1" key="2">
    <citation type="submission" date="2020-11" db="EMBL/GenBank/DDBJ databases">
        <authorList>
            <person name="McCartney M.A."/>
            <person name="Auch B."/>
            <person name="Kono T."/>
            <person name="Mallez S."/>
            <person name="Becker A."/>
            <person name="Gohl D.M."/>
            <person name="Silverstein K.A.T."/>
            <person name="Koren S."/>
            <person name="Bechman K.B."/>
            <person name="Herman A."/>
            <person name="Abrahante J.E."/>
            <person name="Garbe J."/>
        </authorList>
    </citation>
    <scope>NUCLEOTIDE SEQUENCE</scope>
    <source>
        <strain evidence="1">Duluth1</strain>
        <tissue evidence="1">Whole animal</tissue>
    </source>
</reference>
<keyword evidence="2" id="KW-1185">Reference proteome</keyword>
<reference evidence="1" key="1">
    <citation type="journal article" date="2019" name="bioRxiv">
        <title>The Genome of the Zebra Mussel, Dreissena polymorpha: A Resource for Invasive Species Research.</title>
        <authorList>
            <person name="McCartney M.A."/>
            <person name="Auch B."/>
            <person name="Kono T."/>
            <person name="Mallez S."/>
            <person name="Zhang Y."/>
            <person name="Obille A."/>
            <person name="Becker A."/>
            <person name="Abrahante J.E."/>
            <person name="Garbe J."/>
            <person name="Badalamenti J.P."/>
            <person name="Herman A."/>
            <person name="Mangelson H."/>
            <person name="Liachko I."/>
            <person name="Sullivan S."/>
            <person name="Sone E.D."/>
            <person name="Koren S."/>
            <person name="Silverstein K.A.T."/>
            <person name="Beckman K.B."/>
            <person name="Gohl D.M."/>
        </authorList>
    </citation>
    <scope>NUCLEOTIDE SEQUENCE</scope>
    <source>
        <strain evidence="1">Duluth1</strain>
        <tissue evidence="1">Whole animal</tissue>
    </source>
</reference>
<dbReference type="AlphaFoldDB" id="A0A9D4HHA3"/>
<dbReference type="Proteomes" id="UP000828390">
    <property type="component" value="Unassembled WGS sequence"/>
</dbReference>
<name>A0A9D4HHA3_DREPO</name>
<protein>
    <submittedName>
        <fullName evidence="1">Uncharacterized protein</fullName>
    </submittedName>
</protein>
<proteinExistence type="predicted"/>
<comment type="caution">
    <text evidence="1">The sequence shown here is derived from an EMBL/GenBank/DDBJ whole genome shotgun (WGS) entry which is preliminary data.</text>
</comment>
<organism evidence="1 2">
    <name type="scientific">Dreissena polymorpha</name>
    <name type="common">Zebra mussel</name>
    <name type="synonym">Mytilus polymorpha</name>
    <dbReference type="NCBI Taxonomy" id="45954"/>
    <lineage>
        <taxon>Eukaryota</taxon>
        <taxon>Metazoa</taxon>
        <taxon>Spiralia</taxon>
        <taxon>Lophotrochozoa</taxon>
        <taxon>Mollusca</taxon>
        <taxon>Bivalvia</taxon>
        <taxon>Autobranchia</taxon>
        <taxon>Heteroconchia</taxon>
        <taxon>Euheterodonta</taxon>
        <taxon>Imparidentia</taxon>
        <taxon>Neoheterodontei</taxon>
        <taxon>Myida</taxon>
        <taxon>Dreissenoidea</taxon>
        <taxon>Dreissenidae</taxon>
        <taxon>Dreissena</taxon>
    </lineage>
</organism>